<sequence length="301" mass="31221">MSINGALTGGARIAGTINVGETTVQVPASTVSTLGSIPDITHIGATRPVMRTRARAGLIRETTSSGGRGVAYPLDITVNAPSRIFVRGRGIDAELGGGLRITGSSADTISTGQIDLIRGRLSILNKRFELDEGRVELQGRFEPFLRLVAATSTSSGTARIIVEGAVDDPAVTFEATPEAPQDQVLAQIFFGRDISQLSAFQALQLASAVARLAGQGGEGVVSQLRGSFGLDDLDVTTDEDGNAAVRAGKYISENVYTDVTVGGTEGPEVSLNIDLTPNITARGSVAADGSTGVGIFIEKDY</sequence>
<feature type="domain" description="Translocation and assembly module TamB C-terminal" evidence="5">
    <location>
        <begin position="2"/>
        <end position="301"/>
    </location>
</feature>
<dbReference type="RefSeq" id="WP_407592254.1">
    <property type="nucleotide sequence ID" value="NZ_JBHDIY010000002.1"/>
</dbReference>
<dbReference type="EMBL" id="JBHDIY010000002">
    <property type="protein sequence ID" value="MFL4470397.1"/>
    <property type="molecule type" value="Genomic_DNA"/>
</dbReference>
<evidence type="ECO:0000256" key="2">
    <source>
        <dbReference type="ARBA" id="ARBA00022692"/>
    </source>
</evidence>
<evidence type="ECO:0000256" key="3">
    <source>
        <dbReference type="ARBA" id="ARBA00022989"/>
    </source>
</evidence>
<dbReference type="PANTHER" id="PTHR36985">
    <property type="entry name" value="TRANSLOCATION AND ASSEMBLY MODULE SUBUNIT TAMB"/>
    <property type="match status" value="1"/>
</dbReference>
<dbReference type="Pfam" id="PF04357">
    <property type="entry name" value="TamB"/>
    <property type="match status" value="1"/>
</dbReference>
<reference evidence="6 7" key="1">
    <citation type="submission" date="2024-08" db="EMBL/GenBank/DDBJ databases">
        <title>Tateyamaria sp. nov., isolated from marine algae.</title>
        <authorList>
            <person name="Choi B.J."/>
            <person name="Kim J.M."/>
            <person name="Lee J.K."/>
            <person name="Choi D.G."/>
            <person name="Bayburt H."/>
            <person name="Baek J.H."/>
            <person name="Han D.M."/>
            <person name="Jeon C.O."/>
        </authorList>
    </citation>
    <scope>NUCLEOTIDE SEQUENCE [LARGE SCALE GENOMIC DNA]</scope>
    <source>
        <strain evidence="6 7">KMU-156</strain>
    </source>
</reference>
<accession>A0ABW8UXI9</accession>
<evidence type="ECO:0000256" key="4">
    <source>
        <dbReference type="ARBA" id="ARBA00023136"/>
    </source>
</evidence>
<comment type="caution">
    <text evidence="6">The sequence shown here is derived from an EMBL/GenBank/DDBJ whole genome shotgun (WGS) entry which is preliminary data.</text>
</comment>
<dbReference type="InterPro" id="IPR007452">
    <property type="entry name" value="TamB_C"/>
</dbReference>
<keyword evidence="2" id="KW-0812">Transmembrane</keyword>
<proteinExistence type="predicted"/>
<keyword evidence="4" id="KW-0472">Membrane</keyword>
<evidence type="ECO:0000313" key="7">
    <source>
        <dbReference type="Proteomes" id="UP001627408"/>
    </source>
</evidence>
<dbReference type="PANTHER" id="PTHR36985:SF1">
    <property type="entry name" value="TRANSLOCATION AND ASSEMBLY MODULE SUBUNIT TAMB"/>
    <property type="match status" value="1"/>
</dbReference>
<keyword evidence="3" id="KW-1133">Transmembrane helix</keyword>
<evidence type="ECO:0000313" key="6">
    <source>
        <dbReference type="EMBL" id="MFL4470397.1"/>
    </source>
</evidence>
<evidence type="ECO:0000256" key="1">
    <source>
        <dbReference type="ARBA" id="ARBA00004167"/>
    </source>
</evidence>
<keyword evidence="7" id="KW-1185">Reference proteome</keyword>
<gene>
    <name evidence="6" type="ORF">ACERZ8_11115</name>
</gene>
<evidence type="ECO:0000259" key="5">
    <source>
        <dbReference type="Pfam" id="PF04357"/>
    </source>
</evidence>
<protein>
    <submittedName>
        <fullName evidence="6">Translocation/assembly module TamB domain-containing protein</fullName>
    </submittedName>
</protein>
<organism evidence="6 7">
    <name type="scientific">Tateyamaria armeniaca</name>
    <dbReference type="NCBI Taxonomy" id="2518930"/>
    <lineage>
        <taxon>Bacteria</taxon>
        <taxon>Pseudomonadati</taxon>
        <taxon>Pseudomonadota</taxon>
        <taxon>Alphaproteobacteria</taxon>
        <taxon>Rhodobacterales</taxon>
        <taxon>Roseobacteraceae</taxon>
        <taxon>Tateyamaria</taxon>
    </lineage>
</organism>
<comment type="subcellular location">
    <subcellularLocation>
        <location evidence="1">Membrane</location>
        <topology evidence="1">Single-pass membrane protein</topology>
    </subcellularLocation>
</comment>
<dbReference type="Proteomes" id="UP001627408">
    <property type="component" value="Unassembled WGS sequence"/>
</dbReference>
<name>A0ABW8UXI9_9RHOB</name>